<evidence type="ECO:0000313" key="1">
    <source>
        <dbReference type="EMBL" id="KAF2741665.1"/>
    </source>
</evidence>
<keyword evidence="2" id="KW-1185">Reference proteome</keyword>
<protein>
    <submittedName>
        <fullName evidence="1">Uncharacterized protein</fullName>
    </submittedName>
</protein>
<dbReference type="Proteomes" id="UP000799440">
    <property type="component" value="Unassembled WGS sequence"/>
</dbReference>
<dbReference type="AlphaFoldDB" id="A0A6A6UU54"/>
<accession>A0A6A6UU54</accession>
<proteinExistence type="predicted"/>
<gene>
    <name evidence="1" type="ORF">M011DRAFT_463057</name>
</gene>
<evidence type="ECO:0000313" key="2">
    <source>
        <dbReference type="Proteomes" id="UP000799440"/>
    </source>
</evidence>
<organism evidence="1 2">
    <name type="scientific">Sporormia fimetaria CBS 119925</name>
    <dbReference type="NCBI Taxonomy" id="1340428"/>
    <lineage>
        <taxon>Eukaryota</taxon>
        <taxon>Fungi</taxon>
        <taxon>Dikarya</taxon>
        <taxon>Ascomycota</taxon>
        <taxon>Pezizomycotina</taxon>
        <taxon>Dothideomycetes</taxon>
        <taxon>Pleosporomycetidae</taxon>
        <taxon>Pleosporales</taxon>
        <taxon>Sporormiaceae</taxon>
        <taxon>Sporormia</taxon>
    </lineage>
</organism>
<dbReference type="EMBL" id="MU006633">
    <property type="protein sequence ID" value="KAF2741665.1"/>
    <property type="molecule type" value="Genomic_DNA"/>
</dbReference>
<sequence length="151" mass="16268">MSYSNASSSGSQGLPNNLPDSRWKRVLGAGDFNAPAGPPAANFYSAIFQNVLCDQYIPPHTGCETVYIRLPAGAVKLFELRSGTQLTGDAQFAPAVYPTAPKRGLQFNQKTLNVCVVQGACQRNLLLQFQPGALGQVVEKRWISGITIQVL</sequence>
<name>A0A6A6UU54_9PLEO</name>
<reference evidence="1" key="1">
    <citation type="journal article" date="2020" name="Stud. Mycol.">
        <title>101 Dothideomycetes genomes: a test case for predicting lifestyles and emergence of pathogens.</title>
        <authorList>
            <person name="Haridas S."/>
            <person name="Albert R."/>
            <person name="Binder M."/>
            <person name="Bloem J."/>
            <person name="Labutti K."/>
            <person name="Salamov A."/>
            <person name="Andreopoulos B."/>
            <person name="Baker S."/>
            <person name="Barry K."/>
            <person name="Bills G."/>
            <person name="Bluhm B."/>
            <person name="Cannon C."/>
            <person name="Castanera R."/>
            <person name="Culley D."/>
            <person name="Daum C."/>
            <person name="Ezra D."/>
            <person name="Gonzalez J."/>
            <person name="Henrissat B."/>
            <person name="Kuo A."/>
            <person name="Liang C."/>
            <person name="Lipzen A."/>
            <person name="Lutzoni F."/>
            <person name="Magnuson J."/>
            <person name="Mondo S."/>
            <person name="Nolan M."/>
            <person name="Ohm R."/>
            <person name="Pangilinan J."/>
            <person name="Park H.-J."/>
            <person name="Ramirez L."/>
            <person name="Alfaro M."/>
            <person name="Sun H."/>
            <person name="Tritt A."/>
            <person name="Yoshinaga Y."/>
            <person name="Zwiers L.-H."/>
            <person name="Turgeon B."/>
            <person name="Goodwin S."/>
            <person name="Spatafora J."/>
            <person name="Crous P."/>
            <person name="Grigoriev I."/>
        </authorList>
    </citation>
    <scope>NUCLEOTIDE SEQUENCE</scope>
    <source>
        <strain evidence="1">CBS 119925</strain>
    </source>
</reference>